<dbReference type="Gene3D" id="3.10.450.50">
    <property type="match status" value="1"/>
</dbReference>
<dbReference type="InterPro" id="IPR048469">
    <property type="entry name" value="YchJ-like_M"/>
</dbReference>
<dbReference type="InterPro" id="IPR032710">
    <property type="entry name" value="NTF2-like_dom_sf"/>
</dbReference>
<dbReference type="HAMAP" id="MF_00612">
    <property type="entry name" value="UPF0225"/>
    <property type="match status" value="1"/>
</dbReference>
<name>A0ABN3PB37_9MICO</name>
<sequence length="136" mass="14967">MDDRPCPCDSGRSFDGCCGPALAGTPPLTAEALMRSRYTAFVRLDADYLIDTWHPGTRPSELTLDRDVRWLGLTVLDATGGAPDDRKGTVEFRAAWREGSSSGVLHERSRFVKQSARWWYLDGVLDPPGPLSEPAT</sequence>
<dbReference type="Proteomes" id="UP001500274">
    <property type="component" value="Unassembled WGS sequence"/>
</dbReference>
<dbReference type="EMBL" id="BAAARI010000009">
    <property type="protein sequence ID" value="GAA2574854.1"/>
    <property type="molecule type" value="Genomic_DNA"/>
</dbReference>
<keyword evidence="4" id="KW-1185">Reference proteome</keyword>
<gene>
    <name evidence="3" type="ORF">GCM10009862_12480</name>
</gene>
<dbReference type="Pfam" id="PF17775">
    <property type="entry name" value="YchJ_M-like"/>
    <property type="match status" value="1"/>
</dbReference>
<dbReference type="InterPro" id="IPR023006">
    <property type="entry name" value="YchJ-like"/>
</dbReference>
<evidence type="ECO:0000313" key="4">
    <source>
        <dbReference type="Proteomes" id="UP001500274"/>
    </source>
</evidence>
<evidence type="ECO:0000259" key="2">
    <source>
        <dbReference type="Pfam" id="PF17775"/>
    </source>
</evidence>
<comment type="similarity">
    <text evidence="1">Belongs to the UPF0225 family.</text>
</comment>
<organism evidence="3 4">
    <name type="scientific">Microbacterium binotii</name>
    <dbReference type="NCBI Taxonomy" id="462710"/>
    <lineage>
        <taxon>Bacteria</taxon>
        <taxon>Bacillati</taxon>
        <taxon>Actinomycetota</taxon>
        <taxon>Actinomycetes</taxon>
        <taxon>Micrococcales</taxon>
        <taxon>Microbacteriaceae</taxon>
        <taxon>Microbacterium</taxon>
    </lineage>
</organism>
<reference evidence="3 4" key="1">
    <citation type="journal article" date="2019" name="Int. J. Syst. Evol. Microbiol.">
        <title>The Global Catalogue of Microorganisms (GCM) 10K type strain sequencing project: providing services to taxonomists for standard genome sequencing and annotation.</title>
        <authorList>
            <consortium name="The Broad Institute Genomics Platform"/>
            <consortium name="The Broad Institute Genome Sequencing Center for Infectious Disease"/>
            <person name="Wu L."/>
            <person name="Ma J."/>
        </authorList>
    </citation>
    <scope>NUCLEOTIDE SEQUENCE [LARGE SCALE GENOMIC DNA]</scope>
    <source>
        <strain evidence="3 4">JCM 16365</strain>
    </source>
</reference>
<dbReference type="RefSeq" id="WP_344227813.1">
    <property type="nucleotide sequence ID" value="NZ_BAAARI010000009.1"/>
</dbReference>
<accession>A0ABN3PB37</accession>
<evidence type="ECO:0000313" key="3">
    <source>
        <dbReference type="EMBL" id="GAA2574854.1"/>
    </source>
</evidence>
<comment type="caution">
    <text evidence="3">The sequence shown here is derived from an EMBL/GenBank/DDBJ whole genome shotgun (WGS) entry which is preliminary data.</text>
</comment>
<evidence type="ECO:0000256" key="1">
    <source>
        <dbReference type="HAMAP-Rule" id="MF_00612"/>
    </source>
</evidence>
<protein>
    <recommendedName>
        <fullName evidence="1">UPF0225 protein GCM10009862_12480</fullName>
    </recommendedName>
</protein>
<proteinExistence type="inferred from homology"/>
<feature type="domain" description="YchJ-like middle NTF2-like" evidence="2">
    <location>
        <begin position="29"/>
        <end position="123"/>
    </location>
</feature>
<dbReference type="PANTHER" id="PTHR33747">
    <property type="entry name" value="UPF0225 PROTEIN SCO1677"/>
    <property type="match status" value="1"/>
</dbReference>
<dbReference type="PANTHER" id="PTHR33747:SF1">
    <property type="entry name" value="ADENYLATE CYCLASE-ASSOCIATED CAP C-TERMINAL DOMAIN-CONTAINING PROTEIN"/>
    <property type="match status" value="1"/>
</dbReference>
<dbReference type="SUPFAM" id="SSF54427">
    <property type="entry name" value="NTF2-like"/>
    <property type="match status" value="1"/>
</dbReference>